<dbReference type="SUPFAM" id="SSF49265">
    <property type="entry name" value="Fibronectin type III"/>
    <property type="match status" value="1"/>
</dbReference>
<protein>
    <recommendedName>
        <fullName evidence="1">Fibronectin type-III domain-containing protein</fullName>
    </recommendedName>
</protein>
<feature type="domain" description="Fibronectin type-III" evidence="1">
    <location>
        <begin position="92"/>
        <end position="173"/>
    </location>
</feature>
<proteinExistence type="predicted"/>
<dbReference type="EMBL" id="BARS01046122">
    <property type="protein sequence ID" value="GAG39999.1"/>
    <property type="molecule type" value="Genomic_DNA"/>
</dbReference>
<organism evidence="2">
    <name type="scientific">marine sediment metagenome</name>
    <dbReference type="NCBI Taxonomy" id="412755"/>
    <lineage>
        <taxon>unclassified sequences</taxon>
        <taxon>metagenomes</taxon>
        <taxon>ecological metagenomes</taxon>
    </lineage>
</organism>
<name>X0XA03_9ZZZZ</name>
<dbReference type="GO" id="GO:0003993">
    <property type="term" value="F:acid phosphatase activity"/>
    <property type="evidence" value="ECO:0007669"/>
    <property type="project" value="InterPro"/>
</dbReference>
<dbReference type="Pfam" id="PF16656">
    <property type="entry name" value="Pur_ac_phosph_N"/>
    <property type="match status" value="1"/>
</dbReference>
<gene>
    <name evidence="2" type="ORF">S01H1_69462</name>
</gene>
<dbReference type="InterPro" id="IPR013783">
    <property type="entry name" value="Ig-like_fold"/>
</dbReference>
<dbReference type="InterPro" id="IPR036116">
    <property type="entry name" value="FN3_sf"/>
</dbReference>
<feature type="non-terminal residue" evidence="2">
    <location>
        <position position="173"/>
    </location>
</feature>
<reference evidence="2" key="1">
    <citation type="journal article" date="2014" name="Front. Microbiol.">
        <title>High frequency of phylogenetically diverse reductive dehalogenase-homologous genes in deep subseafloor sedimentary metagenomes.</title>
        <authorList>
            <person name="Kawai M."/>
            <person name="Futagami T."/>
            <person name="Toyoda A."/>
            <person name="Takaki Y."/>
            <person name="Nishi S."/>
            <person name="Hori S."/>
            <person name="Arai W."/>
            <person name="Tsubouchi T."/>
            <person name="Morono Y."/>
            <person name="Uchiyama I."/>
            <person name="Ito T."/>
            <person name="Fujiyama A."/>
            <person name="Inagaki F."/>
            <person name="Takami H."/>
        </authorList>
    </citation>
    <scope>NUCLEOTIDE SEQUENCE</scope>
    <source>
        <strain evidence="2">Expedition CK06-06</strain>
    </source>
</reference>
<dbReference type="PROSITE" id="PS50853">
    <property type="entry name" value="FN3"/>
    <property type="match status" value="2"/>
</dbReference>
<dbReference type="SMART" id="SM00060">
    <property type="entry name" value="FN3"/>
    <property type="match status" value="2"/>
</dbReference>
<evidence type="ECO:0000313" key="2">
    <source>
        <dbReference type="EMBL" id="GAG39999.1"/>
    </source>
</evidence>
<evidence type="ECO:0000259" key="1">
    <source>
        <dbReference type="PROSITE" id="PS50853"/>
    </source>
</evidence>
<dbReference type="InterPro" id="IPR003961">
    <property type="entry name" value="FN3_dom"/>
</dbReference>
<sequence>MLVSSITDTGAVVTWETDEPATSQVMICDPGEVCSWTEPDETLVTNHSVTLSDLDPNTSYHLTLISEDESENETTYERDFTTSAQADTTAPVISGVEVSATTDIKATIEWSTDEEATSQVKYGTTDAYGLTTTLDEHLTTSHSLTLTDLEADTTYHFRVKSKDTSGNETTSDA</sequence>
<dbReference type="CDD" id="cd00063">
    <property type="entry name" value="FN3"/>
    <property type="match status" value="2"/>
</dbReference>
<dbReference type="InterPro" id="IPR015914">
    <property type="entry name" value="PAPs_N"/>
</dbReference>
<dbReference type="AlphaFoldDB" id="X0XA03"/>
<dbReference type="Gene3D" id="2.60.40.10">
    <property type="entry name" value="Immunoglobulins"/>
    <property type="match status" value="2"/>
</dbReference>
<dbReference type="GO" id="GO:0046872">
    <property type="term" value="F:metal ion binding"/>
    <property type="evidence" value="ECO:0007669"/>
    <property type="project" value="InterPro"/>
</dbReference>
<accession>X0XA03</accession>
<feature type="domain" description="Fibronectin type-III" evidence="1">
    <location>
        <begin position="1"/>
        <end position="91"/>
    </location>
</feature>
<comment type="caution">
    <text evidence="2">The sequence shown here is derived from an EMBL/GenBank/DDBJ whole genome shotgun (WGS) entry which is preliminary data.</text>
</comment>